<dbReference type="SUPFAM" id="SSF52540">
    <property type="entry name" value="P-loop containing nucleoside triphosphate hydrolases"/>
    <property type="match status" value="1"/>
</dbReference>
<protein>
    <recommendedName>
        <fullName evidence="2">ATPase AAA-type core domain-containing protein</fullName>
    </recommendedName>
</protein>
<comment type="caution">
    <text evidence="3">The sequence shown here is derived from an EMBL/GenBank/DDBJ whole genome shotgun (WGS) entry which is preliminary data.</text>
</comment>
<feature type="domain" description="ATPase AAA-type core" evidence="2">
    <location>
        <begin position="5"/>
        <end position="102"/>
    </location>
</feature>
<dbReference type="OrthoDB" id="5429664at2"/>
<dbReference type="Gene3D" id="3.40.50.300">
    <property type="entry name" value="P-loop containing nucleotide triphosphate hydrolases"/>
    <property type="match status" value="1"/>
</dbReference>
<dbReference type="InterPro" id="IPR027417">
    <property type="entry name" value="P-loop_NTPase"/>
</dbReference>
<evidence type="ECO:0000259" key="2">
    <source>
        <dbReference type="Pfam" id="PF00004"/>
    </source>
</evidence>
<reference evidence="3 4" key="1">
    <citation type="submission" date="2016-08" db="EMBL/GenBank/DDBJ databases">
        <title>Novel Firmicutes and Novel Genomes.</title>
        <authorList>
            <person name="Poppleton D.I."/>
            <person name="Gribaldo S."/>
        </authorList>
    </citation>
    <scope>NUCLEOTIDE SEQUENCE [LARGE SCALE GENOMIC DNA]</scope>
    <source>
        <strain evidence="3 4">CTT3</strain>
    </source>
</reference>
<proteinExistence type="inferred from homology"/>
<accession>A0A419SV05</accession>
<dbReference type="Proteomes" id="UP000284177">
    <property type="component" value="Unassembled WGS sequence"/>
</dbReference>
<evidence type="ECO:0000313" key="3">
    <source>
        <dbReference type="EMBL" id="RKD29051.1"/>
    </source>
</evidence>
<dbReference type="Pfam" id="PF03780">
    <property type="entry name" value="Asp23"/>
    <property type="match status" value="1"/>
</dbReference>
<dbReference type="InterPro" id="IPR003959">
    <property type="entry name" value="ATPase_AAA_core"/>
</dbReference>
<evidence type="ECO:0000256" key="1">
    <source>
        <dbReference type="ARBA" id="ARBA00005721"/>
    </source>
</evidence>
<comment type="similarity">
    <text evidence="1">Belongs to the asp23 family.</text>
</comment>
<dbReference type="GO" id="GO:0016887">
    <property type="term" value="F:ATP hydrolysis activity"/>
    <property type="evidence" value="ECO:0007669"/>
    <property type="project" value="InterPro"/>
</dbReference>
<dbReference type="AlphaFoldDB" id="A0A419SV05"/>
<organism evidence="3 4">
    <name type="scientific">Thermohalobacter berrensis</name>
    <dbReference type="NCBI Taxonomy" id="99594"/>
    <lineage>
        <taxon>Bacteria</taxon>
        <taxon>Bacillati</taxon>
        <taxon>Bacillota</taxon>
        <taxon>Tissierellia</taxon>
        <taxon>Tissierellales</taxon>
        <taxon>Thermohalobacteraceae</taxon>
        <taxon>Thermohalobacter</taxon>
    </lineage>
</organism>
<name>A0A419SV05_9FIRM</name>
<evidence type="ECO:0000313" key="4">
    <source>
        <dbReference type="Proteomes" id="UP000284177"/>
    </source>
</evidence>
<gene>
    <name evidence="3" type="ORF">BET03_06835</name>
</gene>
<dbReference type="Pfam" id="PF00004">
    <property type="entry name" value="AAA"/>
    <property type="match status" value="1"/>
</dbReference>
<dbReference type="InterPro" id="IPR005531">
    <property type="entry name" value="Asp23"/>
</dbReference>
<sequence>MEIIALIGESGTGKSHKAIMIAKELDIEYIIDDGLLIKGTKVISGKSAKRESSIVAAVKRALFMDEGHKREVKNAIDKLNPDKILIIGTSNRMVEKISKALELPPISKKIYIEEISSDEEIKLAKKHRTKEGKHVIPVPTFEIKKDFSGYFLDKLKIFLGRKDKGKQVYEKTVVRPTFSYLGKYTISHTVVIDLVKFAAKKVKDIYKVGRIYINDREEGIVIEVDVSIRYGEPIIPIITELQRNIILEVEKMTSLNILNVNVYVKKLIK</sequence>
<dbReference type="EMBL" id="MCIB01000039">
    <property type="protein sequence ID" value="RKD29051.1"/>
    <property type="molecule type" value="Genomic_DNA"/>
</dbReference>
<dbReference type="GO" id="GO:0005524">
    <property type="term" value="F:ATP binding"/>
    <property type="evidence" value="ECO:0007669"/>
    <property type="project" value="InterPro"/>
</dbReference>
<keyword evidence="4" id="KW-1185">Reference proteome</keyword>
<dbReference type="RefSeq" id="WP_120170713.1">
    <property type="nucleotide sequence ID" value="NZ_MCIB01000039.1"/>
</dbReference>